<evidence type="ECO:0000313" key="7">
    <source>
        <dbReference type="EMBL" id="PKS06001.1"/>
    </source>
</evidence>
<dbReference type="InterPro" id="IPR056884">
    <property type="entry name" value="NPHP3-like_N"/>
</dbReference>
<dbReference type="GO" id="GO:0004788">
    <property type="term" value="F:thiamine diphosphokinase activity"/>
    <property type="evidence" value="ECO:0007669"/>
    <property type="project" value="InterPro"/>
</dbReference>
<dbReference type="CDD" id="cd07995">
    <property type="entry name" value="TPK"/>
    <property type="match status" value="1"/>
</dbReference>
<evidence type="ECO:0000256" key="1">
    <source>
        <dbReference type="ARBA" id="ARBA00022679"/>
    </source>
</evidence>
<dbReference type="InterPro" id="IPR007373">
    <property type="entry name" value="Thiamin_PyroPKinase_B1-bd"/>
</dbReference>
<dbReference type="InParanoid" id="A0A2N3N0Q3"/>
<dbReference type="VEuPathDB" id="FungiDB:jhhlp_007834"/>
<evidence type="ECO:0000256" key="5">
    <source>
        <dbReference type="ARBA" id="ARBA00022840"/>
    </source>
</evidence>
<dbReference type="Gene3D" id="3.40.50.300">
    <property type="entry name" value="P-loop containing nucleotide triphosphate hydrolases"/>
    <property type="match status" value="1"/>
</dbReference>
<proteinExistence type="predicted"/>
<dbReference type="Pfam" id="PF25053">
    <property type="entry name" value="DUF7791"/>
    <property type="match status" value="1"/>
</dbReference>
<dbReference type="GO" id="GO:0009229">
    <property type="term" value="P:thiamine diphosphate biosynthetic process"/>
    <property type="evidence" value="ECO:0007669"/>
    <property type="project" value="InterPro"/>
</dbReference>
<dbReference type="PANTHER" id="PTHR10039:SF5">
    <property type="entry name" value="NACHT DOMAIN-CONTAINING PROTEIN"/>
    <property type="match status" value="1"/>
</dbReference>
<sequence length="1313" mass="147515">MDPVSAAGLASSIITFIDFSYKLISGAFEVYRSVDGVLEENARLERIIGDLSSVADGLNKKGGGNSRAERAIRDLALECQGDAELLVDLLRSLKLPGKRTLWKSVTTQWKALLKRDEIAALKERLGEYRSEIMLNLMSLLREEWISLSSALPAVGNGFERLRYELEQIKNDLIKEIQACASLDESTGNDAKALEDINRALKGLQNSARELPVKQRILRQLVFDDMLCRRQQIFLADETTCAWVFEEPDAAALAGKGTARQRASQQVRAWLTHGRGILHISGKAGSGKSTLVRYIARHATTTLDLRQWAAAKTLITADFYFWNPGSQLQKSLQGLFKSLLFEVLSSAPELIEKVFPRQWAQYHRGPGDRMVERMDFNEEEIRAAFDMLIDKTLHSNHKFCFFIDGLDEYHGDITAHEELALNLLRWTEGGNIKVLTSSRPHQEYKGIISSPTNTIRLDILNEPDIKAYCRTRFANDRVARQTKESYDSLISKIPSAADGVFLWAYLVVNKLLEAIRQGDPLQILEQKLDEAPRELNELYTNLRNSIASPIDRKRCDRMLLLAIKHPGGRDLTALAYSWLEDGSLENPQFLPDEPCSPYTREELGKRLNRVEQQIHSLTKGLLEYNPQFHVFITRRKTFHHTSRHNVTFFHRTVKEYLLESESRMQELEAAFPGFDEATIYGRAFVADYAFGRDCSLGLPHSTPCLNGTLQGLKYLGKDGFPYLDKLRNILEPTGQPVCAPRPDTGIRGYYEGLEYGVAGVMEFRKDTFESVRHAVYTLVALSSSFSPNRSLMPPFARYYPLPSIPDVIGLHSGPQASFIHFTAYEQLYEYVLEQLVVDPRRMEAASEGLSLLISALSSGPEVRDASGIEALLHATDLDAPFLVYWVLGDSVGTLRKGFHMPLFLVALMYTLTDPRMQGETTEDTSARYLSFKTPTTAQVFNHLLEHARKRGRSSLSDLRSRDPVVADMLTHYEHRLGLSSLDALFDSPVHPDKPLEGHLREPVLIEEGCQHCSAGHESVGIRSSAHRVQKRLFVPETPRDPSLRALAMAGTFEWQLLAVLRPREHAQDINFALIVLNQPLEDTVAYQELWRRAHVRIAADGAANHLYNHLKAAKAKGEHSLYDGLDVIIGDLDSLHDDTRAYYSSLSPPAQIIRIDDDNHTDFAKAIMWARDADSAAGKGPSDIIVLGGLGGRVDQGISQLHHLFWAQEGNGYDQGRVYLVTEDCVTIMLKPGKHVIQLREEGEADVYGKYVGILPIKEPSVISTKGLRWDVENWETHMGGRVSTSNQLPRETKSVEVETSKEVLFTVSLKGAT</sequence>
<keyword evidence="2" id="KW-0677">Repeat</keyword>
<dbReference type="STRING" id="41688.A0A2N3N0Q3"/>
<keyword evidence="8" id="KW-1185">Reference proteome</keyword>
<dbReference type="Proteomes" id="UP000233524">
    <property type="component" value="Unassembled WGS sequence"/>
</dbReference>
<comment type="caution">
    <text evidence="7">The sequence shown here is derived from an EMBL/GenBank/DDBJ whole genome shotgun (WGS) entry which is preliminary data.</text>
</comment>
<dbReference type="GO" id="GO:0006772">
    <property type="term" value="P:thiamine metabolic process"/>
    <property type="evidence" value="ECO:0007669"/>
    <property type="project" value="InterPro"/>
</dbReference>
<organism evidence="7 8">
    <name type="scientific">Lomentospora prolificans</name>
    <dbReference type="NCBI Taxonomy" id="41688"/>
    <lineage>
        <taxon>Eukaryota</taxon>
        <taxon>Fungi</taxon>
        <taxon>Dikarya</taxon>
        <taxon>Ascomycota</taxon>
        <taxon>Pezizomycotina</taxon>
        <taxon>Sordariomycetes</taxon>
        <taxon>Hypocreomycetidae</taxon>
        <taxon>Microascales</taxon>
        <taxon>Microascaceae</taxon>
        <taxon>Lomentospora</taxon>
    </lineage>
</organism>
<dbReference type="Pfam" id="PF24883">
    <property type="entry name" value="NPHP3_N"/>
    <property type="match status" value="1"/>
</dbReference>
<keyword evidence="4" id="KW-0418">Kinase</keyword>
<accession>A0A2N3N0Q3</accession>
<evidence type="ECO:0000259" key="6">
    <source>
        <dbReference type="SMART" id="SM00983"/>
    </source>
</evidence>
<dbReference type="OrthoDB" id="25149at2759"/>
<evidence type="ECO:0000256" key="2">
    <source>
        <dbReference type="ARBA" id="ARBA00022737"/>
    </source>
</evidence>
<dbReference type="SUPFAM" id="SSF63999">
    <property type="entry name" value="Thiamin pyrophosphokinase, catalytic domain"/>
    <property type="match status" value="1"/>
</dbReference>
<keyword evidence="1" id="KW-0808">Transferase</keyword>
<name>A0A2N3N0Q3_9PEZI</name>
<keyword evidence="3" id="KW-0547">Nucleotide-binding</keyword>
<feature type="domain" description="Thiamin pyrophosphokinase thiamin-binding" evidence="6">
    <location>
        <begin position="1232"/>
        <end position="1303"/>
    </location>
</feature>
<dbReference type="SMART" id="SM00983">
    <property type="entry name" value="TPK_B1_binding"/>
    <property type="match status" value="1"/>
</dbReference>
<dbReference type="GO" id="GO:0005524">
    <property type="term" value="F:ATP binding"/>
    <property type="evidence" value="ECO:0007669"/>
    <property type="project" value="UniProtKB-KW"/>
</dbReference>
<dbReference type="GO" id="GO:0030975">
    <property type="term" value="F:thiamine binding"/>
    <property type="evidence" value="ECO:0007669"/>
    <property type="project" value="InterPro"/>
</dbReference>
<reference evidence="7 8" key="1">
    <citation type="journal article" date="2017" name="G3 (Bethesda)">
        <title>First Draft Genome Sequence of the Pathogenic Fungus Lomentospora prolificans (Formerly Scedosporium prolificans).</title>
        <authorList>
            <person name="Luo R."/>
            <person name="Zimin A."/>
            <person name="Workman R."/>
            <person name="Fan Y."/>
            <person name="Pertea G."/>
            <person name="Grossman N."/>
            <person name="Wear M.P."/>
            <person name="Jia B."/>
            <person name="Miller H."/>
            <person name="Casadevall A."/>
            <person name="Timp W."/>
            <person name="Zhang S.X."/>
            <person name="Salzberg S.L."/>
        </authorList>
    </citation>
    <scope>NUCLEOTIDE SEQUENCE [LARGE SCALE GENOMIC DNA]</scope>
    <source>
        <strain evidence="7 8">JHH-5317</strain>
    </source>
</reference>
<dbReference type="InterPro" id="IPR027417">
    <property type="entry name" value="P-loop_NTPase"/>
</dbReference>
<dbReference type="SUPFAM" id="SSF63862">
    <property type="entry name" value="Thiamin pyrophosphokinase, substrate-binding domain"/>
    <property type="match status" value="1"/>
</dbReference>
<evidence type="ECO:0000256" key="4">
    <source>
        <dbReference type="ARBA" id="ARBA00022777"/>
    </source>
</evidence>
<dbReference type="NCBIfam" id="TIGR01378">
    <property type="entry name" value="thi_PPkinase"/>
    <property type="match status" value="1"/>
</dbReference>
<dbReference type="InterPro" id="IPR036371">
    <property type="entry name" value="TPK_B1-bd_sf"/>
</dbReference>
<dbReference type="SUPFAM" id="SSF52540">
    <property type="entry name" value="P-loop containing nucleoside triphosphate hydrolases"/>
    <property type="match status" value="1"/>
</dbReference>
<protein>
    <recommendedName>
        <fullName evidence="6">Thiamin pyrophosphokinase thiamin-binding domain-containing protein</fullName>
    </recommendedName>
</protein>
<dbReference type="InterPro" id="IPR056693">
    <property type="entry name" value="DUF7791"/>
</dbReference>
<dbReference type="PANTHER" id="PTHR10039">
    <property type="entry name" value="AMELOGENIN"/>
    <property type="match status" value="1"/>
</dbReference>
<dbReference type="EMBL" id="NLAX01001139">
    <property type="protein sequence ID" value="PKS06001.1"/>
    <property type="molecule type" value="Genomic_DNA"/>
</dbReference>
<gene>
    <name evidence="7" type="ORF">jhhlp_007834</name>
</gene>
<dbReference type="InterPro" id="IPR006282">
    <property type="entry name" value="Thi_PPkinase"/>
</dbReference>
<dbReference type="Pfam" id="PF04265">
    <property type="entry name" value="TPK_B1_binding"/>
    <property type="match status" value="1"/>
</dbReference>
<dbReference type="GO" id="GO:0016301">
    <property type="term" value="F:kinase activity"/>
    <property type="evidence" value="ECO:0007669"/>
    <property type="project" value="UniProtKB-KW"/>
</dbReference>
<dbReference type="Pfam" id="PF04263">
    <property type="entry name" value="TPK_catalytic"/>
    <property type="match status" value="1"/>
</dbReference>
<dbReference type="Gene3D" id="3.40.50.10240">
    <property type="entry name" value="Thiamin pyrophosphokinase, catalytic domain"/>
    <property type="match status" value="1"/>
</dbReference>
<dbReference type="InterPro" id="IPR036759">
    <property type="entry name" value="TPK_catalytic_sf"/>
</dbReference>
<dbReference type="InterPro" id="IPR007371">
    <property type="entry name" value="TPK_catalytic"/>
</dbReference>
<keyword evidence="5" id="KW-0067">ATP-binding</keyword>
<evidence type="ECO:0000256" key="3">
    <source>
        <dbReference type="ARBA" id="ARBA00022741"/>
    </source>
</evidence>
<evidence type="ECO:0000313" key="8">
    <source>
        <dbReference type="Proteomes" id="UP000233524"/>
    </source>
</evidence>